<feature type="domain" description="CBS" evidence="3">
    <location>
        <begin position="246"/>
        <end position="303"/>
    </location>
</feature>
<dbReference type="Proteomes" id="UP000604475">
    <property type="component" value="Unassembled WGS sequence"/>
</dbReference>
<organism evidence="4 5">
    <name type="scientific">Frankia nepalensis</name>
    <dbReference type="NCBI Taxonomy" id="1836974"/>
    <lineage>
        <taxon>Bacteria</taxon>
        <taxon>Bacillati</taxon>
        <taxon>Actinomycetota</taxon>
        <taxon>Actinomycetes</taxon>
        <taxon>Frankiales</taxon>
        <taxon>Frankiaceae</taxon>
        <taxon>Frankia</taxon>
    </lineage>
</organism>
<protein>
    <submittedName>
        <fullName evidence="4">CBS domain-containing protein</fullName>
    </submittedName>
</protein>
<dbReference type="InterPro" id="IPR000644">
    <property type="entry name" value="CBS_dom"/>
</dbReference>
<evidence type="ECO:0000313" key="4">
    <source>
        <dbReference type="EMBL" id="MBL7627617.1"/>
    </source>
</evidence>
<dbReference type="RefSeq" id="WP_202998878.1">
    <property type="nucleotide sequence ID" value="NZ_JADWYU010000096.1"/>
</dbReference>
<feature type="compositionally biased region" description="Low complexity" evidence="2">
    <location>
        <begin position="72"/>
        <end position="85"/>
    </location>
</feature>
<evidence type="ECO:0000313" key="5">
    <source>
        <dbReference type="Proteomes" id="UP000604475"/>
    </source>
</evidence>
<feature type="compositionally biased region" description="Low complexity" evidence="2">
    <location>
        <begin position="107"/>
        <end position="127"/>
    </location>
</feature>
<dbReference type="Gene3D" id="3.10.580.10">
    <property type="entry name" value="CBS-domain"/>
    <property type="match status" value="1"/>
</dbReference>
<comment type="caution">
    <text evidence="4">The sequence shown here is derived from an EMBL/GenBank/DDBJ whole genome shotgun (WGS) entry which is preliminary data.</text>
</comment>
<reference evidence="4" key="1">
    <citation type="submission" date="2020-12" db="EMBL/GenBank/DDBJ databases">
        <title>Genomic characterization of non-nitrogen-fixing Frankia strains.</title>
        <authorList>
            <person name="Carlos-Shanley C."/>
            <person name="Guerra T."/>
            <person name="Hahn D."/>
        </authorList>
    </citation>
    <scope>NUCLEOTIDE SEQUENCE</scope>
    <source>
        <strain evidence="4">CN6</strain>
    </source>
</reference>
<feature type="compositionally biased region" description="Gly residues" evidence="2">
    <location>
        <begin position="132"/>
        <end position="154"/>
    </location>
</feature>
<sequence>MDAAEVRALLGASLTIGQLLARWGYKVRDDIVVPLITRELEAAGLTTQPSFARGPASTLLRIVPLPGPGTTGADAGKLDAGGLDARGLDADEPDTDADEPDTEDEPAVLAVPRADAAAATGPAIRDPVTSGPGAGAGQRGGAGRGADRGSGAGPTPGEPRPRPEPGPGPGPGSSPRPRPPSVNVAGPPGQSGPPGSPGSAGPGEPATASARRRGRRRKKGGAATGAGPVGDALPRVALTIGHLARATGSVCSVPSGATLARATHLMVKHDFSQLPVLDGSRMLVGVVTWRSIAAMYGSDKRPTLLNALDPKVEHAQMNDDLLATLPRVTASGYVIVWEHGQVRGIVTTADLATAYHRLARPYFLVGEIERRLRRMLGRTFDVNDLRTVNPEADSVSNLMFGEYHRLLRSREHWERLKCKTVDHASFLRDLDQVRQIRNEIMHFDPKPLTEAQKIHLLRFLGMLKVIDPV</sequence>
<evidence type="ECO:0000256" key="2">
    <source>
        <dbReference type="SAM" id="MobiDB-lite"/>
    </source>
</evidence>
<name>A0A937UN68_9ACTN</name>
<dbReference type="CDD" id="cd02205">
    <property type="entry name" value="CBS_pair_SF"/>
    <property type="match status" value="1"/>
</dbReference>
<proteinExistence type="predicted"/>
<dbReference type="EMBL" id="JAEACQ010000162">
    <property type="protein sequence ID" value="MBL7627617.1"/>
    <property type="molecule type" value="Genomic_DNA"/>
</dbReference>
<dbReference type="InterPro" id="IPR046342">
    <property type="entry name" value="CBS_dom_sf"/>
</dbReference>
<feature type="compositionally biased region" description="Acidic residues" evidence="2">
    <location>
        <begin position="90"/>
        <end position="106"/>
    </location>
</feature>
<feature type="compositionally biased region" description="Basic residues" evidence="2">
    <location>
        <begin position="210"/>
        <end position="220"/>
    </location>
</feature>
<dbReference type="Pfam" id="PF00571">
    <property type="entry name" value="CBS"/>
    <property type="match status" value="1"/>
</dbReference>
<gene>
    <name evidence="4" type="ORF">I7412_10630</name>
</gene>
<dbReference type="AlphaFoldDB" id="A0A937UN68"/>
<dbReference type="SUPFAM" id="SSF54631">
    <property type="entry name" value="CBS-domain pair"/>
    <property type="match status" value="1"/>
</dbReference>
<evidence type="ECO:0000256" key="1">
    <source>
        <dbReference type="PROSITE-ProRule" id="PRU00703"/>
    </source>
</evidence>
<feature type="region of interest" description="Disordered" evidence="2">
    <location>
        <begin position="64"/>
        <end position="231"/>
    </location>
</feature>
<evidence type="ECO:0000259" key="3">
    <source>
        <dbReference type="PROSITE" id="PS51371"/>
    </source>
</evidence>
<keyword evidence="5" id="KW-1185">Reference proteome</keyword>
<keyword evidence="1" id="KW-0129">CBS domain</keyword>
<accession>A0A937UN68</accession>
<feature type="compositionally biased region" description="Low complexity" evidence="2">
    <location>
        <begin position="197"/>
        <end position="209"/>
    </location>
</feature>
<dbReference type="PROSITE" id="PS51371">
    <property type="entry name" value="CBS"/>
    <property type="match status" value="1"/>
</dbReference>
<feature type="compositionally biased region" description="Pro residues" evidence="2">
    <location>
        <begin position="164"/>
        <end position="180"/>
    </location>
</feature>